<sequence>MDNKIEVLNRLLHEVNRKLKLANESTEKLKVEREIDFQALRKLYDYEDKLEKRRTVLQEIIEDENLKSGVIKENTNDDIIVGADMGKGADTTVFVRDISRETAEELIKRMERNHKHGKV</sequence>
<accession>A0A1I4ZLV6</accession>
<gene>
    <name evidence="2" type="ORF">SAMN04488695_10240</name>
</gene>
<keyword evidence="3" id="KW-1185">Reference proteome</keyword>
<protein>
    <submittedName>
        <fullName evidence="2">Uncharacterized protein</fullName>
    </submittedName>
</protein>
<evidence type="ECO:0000313" key="2">
    <source>
        <dbReference type="EMBL" id="SFN50949.1"/>
    </source>
</evidence>
<reference evidence="2 3" key="1">
    <citation type="submission" date="2016-10" db="EMBL/GenBank/DDBJ databases">
        <authorList>
            <person name="de Groot N.N."/>
        </authorList>
    </citation>
    <scope>NUCLEOTIDE SEQUENCE [LARGE SCALE GENOMIC DNA]</scope>
    <source>
        <strain evidence="2 3">ML2</strain>
    </source>
</reference>
<dbReference type="Proteomes" id="UP000181899">
    <property type="component" value="Unassembled WGS sequence"/>
</dbReference>
<organism evidence="2 3">
    <name type="scientific">Proteiniclasticum ruminis</name>
    <dbReference type="NCBI Taxonomy" id="398199"/>
    <lineage>
        <taxon>Bacteria</taxon>
        <taxon>Bacillati</taxon>
        <taxon>Bacillota</taxon>
        <taxon>Clostridia</taxon>
        <taxon>Eubacteriales</taxon>
        <taxon>Clostridiaceae</taxon>
        <taxon>Proteiniclasticum</taxon>
    </lineage>
</organism>
<keyword evidence="1" id="KW-0175">Coiled coil</keyword>
<evidence type="ECO:0000313" key="3">
    <source>
        <dbReference type="Proteomes" id="UP000181899"/>
    </source>
</evidence>
<proteinExistence type="predicted"/>
<name>A0A1I4ZLV6_9CLOT</name>
<feature type="coiled-coil region" evidence="1">
    <location>
        <begin position="5"/>
        <end position="32"/>
    </location>
</feature>
<dbReference type="EMBL" id="FOVK01000002">
    <property type="protein sequence ID" value="SFN50949.1"/>
    <property type="molecule type" value="Genomic_DNA"/>
</dbReference>
<dbReference type="AlphaFoldDB" id="A0A1I4ZLV6"/>
<dbReference type="RefSeq" id="WP_074910998.1">
    <property type="nucleotide sequence ID" value="NZ_FOVK01000002.1"/>
</dbReference>
<evidence type="ECO:0000256" key="1">
    <source>
        <dbReference type="SAM" id="Coils"/>
    </source>
</evidence>